<evidence type="ECO:0000256" key="3">
    <source>
        <dbReference type="ARBA" id="ARBA00022692"/>
    </source>
</evidence>
<comment type="subcellular location">
    <subcellularLocation>
        <location evidence="1">Cell membrane</location>
        <topology evidence="1">Multi-pass membrane protein</topology>
    </subcellularLocation>
</comment>
<dbReference type="GO" id="GO:0005886">
    <property type="term" value="C:plasma membrane"/>
    <property type="evidence" value="ECO:0007669"/>
    <property type="project" value="UniProtKB-SubCell"/>
</dbReference>
<keyword evidence="2" id="KW-1003">Cell membrane</keyword>
<dbReference type="AlphaFoldDB" id="A0A841AT86"/>
<dbReference type="CDD" id="cd06173">
    <property type="entry name" value="MFS_MefA_like"/>
    <property type="match status" value="1"/>
</dbReference>
<dbReference type="SUPFAM" id="SSF103473">
    <property type="entry name" value="MFS general substrate transporter"/>
    <property type="match status" value="1"/>
</dbReference>
<evidence type="ECO:0000313" key="8">
    <source>
        <dbReference type="Proteomes" id="UP000580861"/>
    </source>
</evidence>
<keyword evidence="5 6" id="KW-0472">Membrane</keyword>
<feature type="transmembrane region" description="Helical" evidence="6">
    <location>
        <begin position="94"/>
        <end position="120"/>
    </location>
</feature>
<dbReference type="Gene3D" id="1.20.1250.20">
    <property type="entry name" value="MFS general substrate transporter like domains"/>
    <property type="match status" value="1"/>
</dbReference>
<feature type="transmembrane region" description="Helical" evidence="6">
    <location>
        <begin position="315"/>
        <end position="337"/>
    </location>
</feature>
<feature type="transmembrane region" description="Helical" evidence="6">
    <location>
        <begin position="285"/>
        <end position="303"/>
    </location>
</feature>
<feature type="transmembrane region" description="Helical" evidence="6">
    <location>
        <begin position="253"/>
        <end position="273"/>
    </location>
</feature>
<dbReference type="EMBL" id="JACHMX010000001">
    <property type="protein sequence ID" value="MBB5851096.1"/>
    <property type="molecule type" value="Genomic_DNA"/>
</dbReference>
<evidence type="ECO:0000256" key="4">
    <source>
        <dbReference type="ARBA" id="ARBA00022989"/>
    </source>
</evidence>
<feature type="transmembrane region" description="Helical" evidence="6">
    <location>
        <begin position="47"/>
        <end position="69"/>
    </location>
</feature>
<reference evidence="7 8" key="1">
    <citation type="submission" date="2020-08" db="EMBL/GenBank/DDBJ databases">
        <title>Sequencing the genomes of 1000 actinobacteria strains.</title>
        <authorList>
            <person name="Klenk H.-P."/>
        </authorList>
    </citation>
    <scope>NUCLEOTIDE SEQUENCE [LARGE SCALE GENOMIC DNA]</scope>
    <source>
        <strain evidence="7 8">DSM 45272</strain>
    </source>
</reference>
<dbReference type="InterPro" id="IPR036259">
    <property type="entry name" value="MFS_trans_sf"/>
</dbReference>
<dbReference type="PANTHER" id="PTHR23513:SF6">
    <property type="entry name" value="MAJOR FACILITATOR SUPERFAMILY ASSOCIATED DOMAIN-CONTAINING PROTEIN"/>
    <property type="match status" value="1"/>
</dbReference>
<feature type="transmembrane region" description="Helical" evidence="6">
    <location>
        <begin position="349"/>
        <end position="371"/>
    </location>
</feature>
<evidence type="ECO:0000256" key="5">
    <source>
        <dbReference type="ARBA" id="ARBA00023136"/>
    </source>
</evidence>
<dbReference type="PANTHER" id="PTHR23513">
    <property type="entry name" value="INTEGRAL MEMBRANE EFFLUX PROTEIN-RELATED"/>
    <property type="match status" value="1"/>
</dbReference>
<gene>
    <name evidence="7" type="ORF">HDA45_001183</name>
</gene>
<evidence type="ECO:0000256" key="1">
    <source>
        <dbReference type="ARBA" id="ARBA00004651"/>
    </source>
</evidence>
<feature type="transmembrane region" description="Helical" evidence="6">
    <location>
        <begin position="377"/>
        <end position="397"/>
    </location>
</feature>
<dbReference type="Proteomes" id="UP000580861">
    <property type="component" value="Unassembled WGS sequence"/>
</dbReference>
<dbReference type="Pfam" id="PF07690">
    <property type="entry name" value="MFS_1"/>
    <property type="match status" value="1"/>
</dbReference>
<accession>A0A841AT86</accession>
<dbReference type="InterPro" id="IPR011701">
    <property type="entry name" value="MFS"/>
</dbReference>
<evidence type="ECO:0000256" key="2">
    <source>
        <dbReference type="ARBA" id="ARBA00022475"/>
    </source>
</evidence>
<feature type="transmembrane region" description="Helical" evidence="6">
    <location>
        <begin position="225"/>
        <end position="247"/>
    </location>
</feature>
<keyword evidence="8" id="KW-1185">Reference proteome</keyword>
<proteinExistence type="predicted"/>
<organism evidence="7 8">
    <name type="scientific">Amycolatopsis umgeniensis</name>
    <dbReference type="NCBI Taxonomy" id="336628"/>
    <lineage>
        <taxon>Bacteria</taxon>
        <taxon>Bacillati</taxon>
        <taxon>Actinomycetota</taxon>
        <taxon>Actinomycetes</taxon>
        <taxon>Pseudonocardiales</taxon>
        <taxon>Pseudonocardiaceae</taxon>
        <taxon>Amycolatopsis</taxon>
    </lineage>
</organism>
<dbReference type="GO" id="GO:0022857">
    <property type="term" value="F:transmembrane transporter activity"/>
    <property type="evidence" value="ECO:0007669"/>
    <property type="project" value="InterPro"/>
</dbReference>
<name>A0A841AT86_9PSEU</name>
<keyword evidence="3 6" id="KW-0812">Transmembrane</keyword>
<sequence length="429" mass="44220">MPSPFAFPGDFRRLWIGQTISAFGDKVSRMALPTVALLGFGGTAWDVGLLAALRFLPFVLIGSVAGVWVDRISCRRTMIWADAGRLVAMGSIPVAYLFGVLTLGQLFVVSGVVGVLTVFFEVAAQSYLPLLAGSDGIVAGNERLQTSRAVAEVGGAAAAGGLMQILGSALAILADALSFLASLVTLLLMRHREPPVARTEERRSALKEAREGLEVLLSDVRLRTLMFASTTVNLGVATANALVLVFAYDEGKLSPGAVGLAFAIGTAGLILGAVSSGAIARRLTLGRTLAASILVTGAGFLLLPAGGPGAALTTLIVSQFLIGFADSVFNIHVLSLVQRITPPEMMGRVNGTALSVVFGTGTLGGLAAGFVGTVVGVLPGLVLSAGIICCGAVFVLVSPLRTIRDGVGAVARRPERENATRDKAPRTPC</sequence>
<keyword evidence="4 6" id="KW-1133">Transmembrane helix</keyword>
<evidence type="ECO:0000313" key="7">
    <source>
        <dbReference type="EMBL" id="MBB5851096.1"/>
    </source>
</evidence>
<feature type="transmembrane region" description="Helical" evidence="6">
    <location>
        <begin position="165"/>
        <end position="188"/>
    </location>
</feature>
<protein>
    <submittedName>
        <fullName evidence="7">MFS family permease</fullName>
    </submittedName>
</protein>
<evidence type="ECO:0000256" key="6">
    <source>
        <dbReference type="SAM" id="Phobius"/>
    </source>
</evidence>
<comment type="caution">
    <text evidence="7">The sequence shown here is derived from an EMBL/GenBank/DDBJ whole genome shotgun (WGS) entry which is preliminary data.</text>
</comment>
<dbReference type="RefSeq" id="WP_184892598.1">
    <property type="nucleotide sequence ID" value="NZ_JACHMX010000001.1"/>
</dbReference>